<comment type="caution">
    <text evidence="3">The sequence shown here is derived from an EMBL/GenBank/DDBJ whole genome shotgun (WGS) entry which is preliminary data.</text>
</comment>
<proteinExistence type="predicted"/>
<sequence length="158" mass="16705">MPEYVIHDRTQAAQHAAAVEATLAVPEIGPWLGKTYAAIAQTLGEQGIAPAGPPFARYHQLDGGRFRVEAGFPVDAAITPAGEVRPSALPAGTIAVTVHIGPYDAMAPAYAAITSWIQARGGEPAGDPWETYFSDPGEQPDPATWRTEIAQPYRSAGR</sequence>
<protein>
    <submittedName>
        <fullName evidence="3">GyrI-like domain-containing protein</fullName>
    </submittedName>
</protein>
<accession>A0ABX1IYF7</accession>
<dbReference type="SMART" id="SM00871">
    <property type="entry name" value="AraC_E_bind"/>
    <property type="match status" value="1"/>
</dbReference>
<evidence type="ECO:0000256" key="1">
    <source>
        <dbReference type="SAM" id="MobiDB-lite"/>
    </source>
</evidence>
<feature type="region of interest" description="Disordered" evidence="1">
    <location>
        <begin position="126"/>
        <end position="158"/>
    </location>
</feature>
<evidence type="ECO:0000259" key="2">
    <source>
        <dbReference type="SMART" id="SM00871"/>
    </source>
</evidence>
<dbReference type="EMBL" id="JAAXLS010000002">
    <property type="protein sequence ID" value="NKQ52364.1"/>
    <property type="molecule type" value="Genomic_DNA"/>
</dbReference>
<feature type="domain" description="AraC effector-binding" evidence="2">
    <location>
        <begin position="2"/>
        <end position="154"/>
    </location>
</feature>
<gene>
    <name evidence="3" type="ORF">HFP15_05675</name>
</gene>
<dbReference type="InterPro" id="IPR011256">
    <property type="entry name" value="Reg_factor_effector_dom_sf"/>
</dbReference>
<dbReference type="InterPro" id="IPR029442">
    <property type="entry name" value="GyrI-like"/>
</dbReference>
<dbReference type="Gene3D" id="3.20.80.10">
    <property type="entry name" value="Regulatory factor, effector binding domain"/>
    <property type="match status" value="1"/>
</dbReference>
<keyword evidence="4" id="KW-1185">Reference proteome</keyword>
<evidence type="ECO:0000313" key="3">
    <source>
        <dbReference type="EMBL" id="NKQ52364.1"/>
    </source>
</evidence>
<dbReference type="InterPro" id="IPR010499">
    <property type="entry name" value="AraC_E-bd"/>
</dbReference>
<dbReference type="Proteomes" id="UP000715441">
    <property type="component" value="Unassembled WGS sequence"/>
</dbReference>
<evidence type="ECO:0000313" key="4">
    <source>
        <dbReference type="Proteomes" id="UP000715441"/>
    </source>
</evidence>
<dbReference type="SUPFAM" id="SSF55136">
    <property type="entry name" value="Probable bacterial effector-binding domain"/>
    <property type="match status" value="1"/>
</dbReference>
<organism evidence="3 4">
    <name type="scientific">Amycolatopsis acididurans</name>
    <dbReference type="NCBI Taxonomy" id="2724524"/>
    <lineage>
        <taxon>Bacteria</taxon>
        <taxon>Bacillati</taxon>
        <taxon>Actinomycetota</taxon>
        <taxon>Actinomycetes</taxon>
        <taxon>Pseudonocardiales</taxon>
        <taxon>Pseudonocardiaceae</taxon>
        <taxon>Amycolatopsis</taxon>
    </lineage>
</organism>
<name>A0ABX1IYF7_9PSEU</name>
<dbReference type="Pfam" id="PF06445">
    <property type="entry name" value="GyrI-like"/>
    <property type="match status" value="1"/>
</dbReference>
<reference evidence="3 4" key="1">
    <citation type="submission" date="2020-04" db="EMBL/GenBank/DDBJ databases">
        <title>Novel species.</title>
        <authorList>
            <person name="Teo W.F.A."/>
            <person name="Lipun K."/>
            <person name="Srisuk N."/>
            <person name="Duangmal K."/>
        </authorList>
    </citation>
    <scope>NUCLEOTIDE SEQUENCE [LARGE SCALE GENOMIC DNA]</scope>
    <source>
        <strain evidence="3 4">K13G38</strain>
    </source>
</reference>
<dbReference type="RefSeq" id="WP_168512144.1">
    <property type="nucleotide sequence ID" value="NZ_JAAXLS010000002.1"/>
</dbReference>